<dbReference type="EMBL" id="JAWDJO010000089">
    <property type="protein sequence ID" value="KAL1894503.1"/>
    <property type="molecule type" value="Genomic_DNA"/>
</dbReference>
<dbReference type="Pfam" id="PF02179">
    <property type="entry name" value="BAG"/>
    <property type="match status" value="1"/>
</dbReference>
<dbReference type="Gene3D" id="1.20.58.120">
    <property type="entry name" value="BAG domain"/>
    <property type="match status" value="1"/>
</dbReference>
<dbReference type="InterPro" id="IPR003103">
    <property type="entry name" value="BAG_domain"/>
</dbReference>
<feature type="compositionally biased region" description="Basic residues" evidence="1">
    <location>
        <begin position="143"/>
        <end position="153"/>
    </location>
</feature>
<feature type="compositionally biased region" description="Polar residues" evidence="1">
    <location>
        <begin position="165"/>
        <end position="181"/>
    </location>
</feature>
<gene>
    <name evidence="3" type="ORF">Cpir12675_003629</name>
</gene>
<dbReference type="Proteomes" id="UP001583280">
    <property type="component" value="Unassembled WGS sequence"/>
</dbReference>
<evidence type="ECO:0000259" key="2">
    <source>
        <dbReference type="PROSITE" id="PS51035"/>
    </source>
</evidence>
<organism evidence="3 4">
    <name type="scientific">Ceratocystis pirilliformis</name>
    <dbReference type="NCBI Taxonomy" id="259994"/>
    <lineage>
        <taxon>Eukaryota</taxon>
        <taxon>Fungi</taxon>
        <taxon>Dikarya</taxon>
        <taxon>Ascomycota</taxon>
        <taxon>Pezizomycotina</taxon>
        <taxon>Sordariomycetes</taxon>
        <taxon>Hypocreomycetidae</taxon>
        <taxon>Microascales</taxon>
        <taxon>Ceratocystidaceae</taxon>
        <taxon>Ceratocystis</taxon>
    </lineage>
</organism>
<evidence type="ECO:0000256" key="1">
    <source>
        <dbReference type="SAM" id="MobiDB-lite"/>
    </source>
</evidence>
<comment type="caution">
    <text evidence="3">The sequence shown here is derived from an EMBL/GenBank/DDBJ whole genome shotgun (WGS) entry which is preliminary data.</text>
</comment>
<keyword evidence="4" id="KW-1185">Reference proteome</keyword>
<sequence length="270" mass="30677">MSRLRHSWNSDNAPTGSVNISTKDYSYITPEDIGKDNLFWQSSDSHNSSETADDVIYLVYGDEKLRTCFPPYSIADGKVCVRDLRTRAGLLFNITGKPLQAANLKYKGRPLGGEDDVVRQFNVKNKSEITICHIESGDDSRSSKKSKPKRRTRGLNDSESADQAGASSSSRPETKPASTKGLTPMEQINIIEKWFDTEMLDKCQVFMKTPPSDSKKREQEWRKLTELTMQNVMLKLDAIETNGDQDVRNRRKEVCKRIEDIMKMLDQAKK</sequence>
<evidence type="ECO:0000313" key="4">
    <source>
        <dbReference type="Proteomes" id="UP001583280"/>
    </source>
</evidence>
<evidence type="ECO:0000313" key="3">
    <source>
        <dbReference type="EMBL" id="KAL1894503.1"/>
    </source>
</evidence>
<proteinExistence type="predicted"/>
<dbReference type="SUPFAM" id="SSF63491">
    <property type="entry name" value="BAG domain"/>
    <property type="match status" value="1"/>
</dbReference>
<feature type="region of interest" description="Disordered" evidence="1">
    <location>
        <begin position="134"/>
        <end position="183"/>
    </location>
</feature>
<protein>
    <recommendedName>
        <fullName evidence="2">BAG domain-containing protein</fullName>
    </recommendedName>
</protein>
<dbReference type="PROSITE" id="PS51035">
    <property type="entry name" value="BAG"/>
    <property type="match status" value="1"/>
</dbReference>
<accession>A0ABR3Z1M4</accession>
<reference evidence="3 4" key="1">
    <citation type="journal article" date="2024" name="IMA Fungus">
        <title>IMA Genome - F19 : A genome assembly and annotation guide to empower mycologists, including annotated draft genome sequences of Ceratocystis pirilliformis, Diaporthe australafricana, Fusarium ophioides, Paecilomyces lecythidis, and Sporothrix stenoceras.</title>
        <authorList>
            <person name="Aylward J."/>
            <person name="Wilson A.M."/>
            <person name="Visagie C.M."/>
            <person name="Spraker J."/>
            <person name="Barnes I."/>
            <person name="Buitendag C."/>
            <person name="Ceriani C."/>
            <person name="Del Mar Angel L."/>
            <person name="du Plessis D."/>
            <person name="Fuchs T."/>
            <person name="Gasser K."/>
            <person name="Kramer D."/>
            <person name="Li W."/>
            <person name="Munsamy K."/>
            <person name="Piso A."/>
            <person name="Price J.L."/>
            <person name="Sonnekus B."/>
            <person name="Thomas C."/>
            <person name="van der Nest A."/>
            <person name="van Dijk A."/>
            <person name="van Heerden A."/>
            <person name="van Vuuren N."/>
            <person name="Yilmaz N."/>
            <person name="Duong T.A."/>
            <person name="van der Merwe N.A."/>
            <person name="Wingfield M.J."/>
            <person name="Wingfield B.D."/>
        </authorList>
    </citation>
    <scope>NUCLEOTIDE SEQUENCE [LARGE SCALE GENOMIC DNA]</scope>
    <source>
        <strain evidence="3 4">CMW 12675</strain>
    </source>
</reference>
<name>A0ABR3Z1M4_9PEZI</name>
<feature type="domain" description="BAG" evidence="2">
    <location>
        <begin position="210"/>
        <end position="269"/>
    </location>
</feature>
<dbReference type="InterPro" id="IPR036533">
    <property type="entry name" value="BAG_dom_sf"/>
</dbReference>